<feature type="compositionally biased region" description="Polar residues" evidence="1">
    <location>
        <begin position="332"/>
        <end position="345"/>
    </location>
</feature>
<dbReference type="GO" id="GO:0005737">
    <property type="term" value="C:cytoplasm"/>
    <property type="evidence" value="ECO:0007669"/>
    <property type="project" value="TreeGrafter"/>
</dbReference>
<feature type="region of interest" description="Disordered" evidence="1">
    <location>
        <begin position="332"/>
        <end position="354"/>
    </location>
</feature>
<gene>
    <name evidence="3" type="primary">SPAG8</name>
</gene>
<evidence type="ECO:0000256" key="1">
    <source>
        <dbReference type="SAM" id="MobiDB-lite"/>
    </source>
</evidence>
<dbReference type="PANTHER" id="PTHR15510">
    <property type="entry name" value="SPERM-ASSOCIATED ANTIGEN 8"/>
    <property type="match status" value="1"/>
</dbReference>
<feature type="compositionally biased region" description="Gly residues" evidence="1">
    <location>
        <begin position="144"/>
        <end position="154"/>
    </location>
</feature>
<dbReference type="GO" id="GO:0008017">
    <property type="term" value="F:microtubule binding"/>
    <property type="evidence" value="ECO:0007669"/>
    <property type="project" value="InterPro"/>
</dbReference>
<dbReference type="KEGG" id="csyr:103265461"/>
<dbReference type="RefSeq" id="XP_008061312.1">
    <property type="nucleotide sequence ID" value="XM_008063121.1"/>
</dbReference>
<feature type="compositionally biased region" description="Low complexity" evidence="1">
    <location>
        <begin position="195"/>
        <end position="208"/>
    </location>
</feature>
<dbReference type="GO" id="GO:0045944">
    <property type="term" value="P:positive regulation of transcription by RNA polymerase II"/>
    <property type="evidence" value="ECO:0007669"/>
    <property type="project" value="TreeGrafter"/>
</dbReference>
<feature type="region of interest" description="Disordered" evidence="1">
    <location>
        <begin position="1"/>
        <end position="39"/>
    </location>
</feature>
<feature type="compositionally biased region" description="Low complexity" evidence="1">
    <location>
        <begin position="121"/>
        <end position="143"/>
    </location>
</feature>
<name>A0A1U7U7R5_CARSF</name>
<accession>A0A1U7U7R5</accession>
<dbReference type="GO" id="GO:0005634">
    <property type="term" value="C:nucleus"/>
    <property type="evidence" value="ECO:0007669"/>
    <property type="project" value="TreeGrafter"/>
</dbReference>
<dbReference type="OrthoDB" id="2120499at2759"/>
<protein>
    <submittedName>
        <fullName evidence="3">Sperm-associated antigen 8</fullName>
    </submittedName>
</protein>
<evidence type="ECO:0000313" key="2">
    <source>
        <dbReference type="Proteomes" id="UP000189704"/>
    </source>
</evidence>
<proteinExistence type="predicted"/>
<feature type="region of interest" description="Disordered" evidence="1">
    <location>
        <begin position="119"/>
        <end position="224"/>
    </location>
</feature>
<dbReference type="PANTHER" id="PTHR15510:SF5">
    <property type="entry name" value="SPERM-ASSOCIATED ANTIGEN 8"/>
    <property type="match status" value="1"/>
</dbReference>
<sequence>METNAPTEGSRSRSLDVQHSSGLAITSEPFSSSEDGPRSALAAATAAAAAAASAAAATAAITTAKAAALSTKTLAPYSEFTGPSSDPSLLGDPCTKTNFAHSIGHKSLHFEPVYIPCTAQDSSTKTDPSSSPGLDPDSSSGHGSVLGSGSGPGRGSVPASDSGPGRGSVPASGSGPGPGSGPGCGFVPGSGPGRGSVPDSGSGPDPGSEPGPGAGPGLELRPRTPPRFRKLEADLVPDCTSWSHHCHWEPQKQPSWELLPVSEPGAQGLWKPPVVKGKPKVLCEVLPRGRCLLYNWEEERATNHLDQVPRMQDGSESFYFRHGHQGLLTMQPQSPMPSSTTQKDSYQPPGTLCQPHRGKREAMLEMLLHHQICKEVQAEQEPTRKVFEVESVTHHDYQMELVQAGPPAPTKPHDYHQEQPETFWKQRAPQLPGVSQIRTLDTPFRKNCSFSTPVPLSLVQPLPYEPENYPHQLGEMSSLACCGGEQGGGEGRTPPGKS</sequence>
<dbReference type="CTD" id="26206"/>
<reference evidence="3" key="1">
    <citation type="submission" date="2025-08" db="UniProtKB">
        <authorList>
            <consortium name="RefSeq"/>
        </authorList>
    </citation>
    <scope>IDENTIFICATION</scope>
</reference>
<dbReference type="AlphaFoldDB" id="A0A1U7U7R5"/>
<feature type="compositionally biased region" description="Polar residues" evidence="1">
    <location>
        <begin position="17"/>
        <end position="34"/>
    </location>
</feature>
<evidence type="ECO:0000313" key="3">
    <source>
        <dbReference type="RefSeq" id="XP_008061312.1"/>
    </source>
</evidence>
<organism evidence="2 3">
    <name type="scientific">Carlito syrichta</name>
    <name type="common">Philippine tarsier</name>
    <name type="synonym">Tarsius syrichta</name>
    <dbReference type="NCBI Taxonomy" id="1868482"/>
    <lineage>
        <taxon>Eukaryota</taxon>
        <taxon>Metazoa</taxon>
        <taxon>Chordata</taxon>
        <taxon>Craniata</taxon>
        <taxon>Vertebrata</taxon>
        <taxon>Euteleostomi</taxon>
        <taxon>Mammalia</taxon>
        <taxon>Eutheria</taxon>
        <taxon>Euarchontoglires</taxon>
        <taxon>Primates</taxon>
        <taxon>Haplorrhini</taxon>
        <taxon>Tarsiiformes</taxon>
        <taxon>Tarsiidae</taxon>
        <taxon>Carlito</taxon>
    </lineage>
</organism>
<dbReference type="Pfam" id="PF22584">
    <property type="entry name" value="CFAP143"/>
    <property type="match status" value="1"/>
</dbReference>
<dbReference type="STRING" id="1868482.ENSTSYP00000002480"/>
<feature type="region of interest" description="Disordered" evidence="1">
    <location>
        <begin position="76"/>
        <end position="97"/>
    </location>
</feature>
<feature type="compositionally biased region" description="Gly residues" evidence="1">
    <location>
        <begin position="174"/>
        <end position="194"/>
    </location>
</feature>
<keyword evidence="2" id="KW-1185">Reference proteome</keyword>
<dbReference type="InterPro" id="IPR026124">
    <property type="entry name" value="Sperm-assoc_Ag8"/>
</dbReference>
<dbReference type="Proteomes" id="UP000189704">
    <property type="component" value="Unplaced"/>
</dbReference>
<dbReference type="GeneID" id="103265461"/>